<dbReference type="PROSITE" id="PS50072">
    <property type="entry name" value="CSA_PPIASE_2"/>
    <property type="match status" value="1"/>
</dbReference>
<proteinExistence type="predicted"/>
<feature type="region of interest" description="Disordered" evidence="1">
    <location>
        <begin position="25"/>
        <end position="64"/>
    </location>
</feature>
<evidence type="ECO:0000259" key="2">
    <source>
        <dbReference type="PROSITE" id="PS50072"/>
    </source>
</evidence>
<dbReference type="InterPro" id="IPR029000">
    <property type="entry name" value="Cyclophilin-like_dom_sf"/>
</dbReference>
<dbReference type="InterPro" id="IPR002130">
    <property type="entry name" value="Cyclophilin-type_PPIase_dom"/>
</dbReference>
<accession>A0A6J7MX03</accession>
<dbReference type="CDD" id="cd00317">
    <property type="entry name" value="cyclophilin"/>
    <property type="match status" value="1"/>
</dbReference>
<sequence>MKRFIVLRALAIAATSLVLVSCTSNKSTTSANPTPESQSSERPTTVAGCAKPDSQAHTPATVAQPKSVEKNLAINMTISTNCGVITIALDPSAPQTVTNMSVLARAKYFDKSFCHRLTTEGIFVLQCGDPSAQGNGSPGSWKGYKDENLPKGTGVTYPAGTVAMANSGPNTNGSQFFLVYQDTTLPASYTIWGKITSGLPLLVEIGKVGAYKVDSATNKPYYAGDGYPVQPVEIKTVAVR</sequence>
<reference evidence="3" key="1">
    <citation type="submission" date="2020-05" db="EMBL/GenBank/DDBJ databases">
        <authorList>
            <person name="Chiriac C."/>
            <person name="Salcher M."/>
            <person name="Ghai R."/>
            <person name="Kavagutti S V."/>
        </authorList>
    </citation>
    <scope>NUCLEOTIDE SEQUENCE</scope>
</reference>
<name>A0A6J7MX03_9ZZZZ</name>
<dbReference type="PANTHER" id="PTHR45625:SF3">
    <property type="entry name" value="PEPTIDYL-PROLYL CIS-TRANS ISOMERASE B-RELATED"/>
    <property type="match status" value="1"/>
</dbReference>
<dbReference type="AlphaFoldDB" id="A0A6J7MX03"/>
<dbReference type="Gene3D" id="2.40.100.10">
    <property type="entry name" value="Cyclophilin-like"/>
    <property type="match status" value="1"/>
</dbReference>
<organism evidence="3">
    <name type="scientific">freshwater metagenome</name>
    <dbReference type="NCBI Taxonomy" id="449393"/>
    <lineage>
        <taxon>unclassified sequences</taxon>
        <taxon>metagenomes</taxon>
        <taxon>ecological metagenomes</taxon>
    </lineage>
</organism>
<protein>
    <submittedName>
        <fullName evidence="3">Unannotated protein</fullName>
    </submittedName>
</protein>
<dbReference type="Pfam" id="PF00160">
    <property type="entry name" value="Pro_isomerase"/>
    <property type="match status" value="1"/>
</dbReference>
<dbReference type="PANTHER" id="PTHR45625">
    <property type="entry name" value="PEPTIDYL-PROLYL CIS-TRANS ISOMERASE-RELATED"/>
    <property type="match status" value="1"/>
</dbReference>
<feature type="domain" description="PPIase cyclophilin-type" evidence="2">
    <location>
        <begin position="83"/>
        <end position="239"/>
    </location>
</feature>
<gene>
    <name evidence="3" type="ORF">UFOPK4010_00174</name>
</gene>
<dbReference type="GO" id="GO:0003755">
    <property type="term" value="F:peptidyl-prolyl cis-trans isomerase activity"/>
    <property type="evidence" value="ECO:0007669"/>
    <property type="project" value="InterPro"/>
</dbReference>
<feature type="compositionally biased region" description="Polar residues" evidence="1">
    <location>
        <begin position="25"/>
        <end position="43"/>
    </location>
</feature>
<evidence type="ECO:0000256" key="1">
    <source>
        <dbReference type="SAM" id="MobiDB-lite"/>
    </source>
</evidence>
<dbReference type="InterPro" id="IPR044666">
    <property type="entry name" value="Cyclophilin_A-like"/>
</dbReference>
<dbReference type="EMBL" id="CAFBOU010000007">
    <property type="protein sequence ID" value="CAB4984375.1"/>
    <property type="molecule type" value="Genomic_DNA"/>
</dbReference>
<evidence type="ECO:0000313" key="3">
    <source>
        <dbReference type="EMBL" id="CAB4984375.1"/>
    </source>
</evidence>
<dbReference type="PROSITE" id="PS51257">
    <property type="entry name" value="PROKAR_LIPOPROTEIN"/>
    <property type="match status" value="1"/>
</dbReference>
<dbReference type="PRINTS" id="PR00153">
    <property type="entry name" value="CSAPPISMRASE"/>
</dbReference>
<dbReference type="SUPFAM" id="SSF50891">
    <property type="entry name" value="Cyclophilin-like"/>
    <property type="match status" value="1"/>
</dbReference>